<reference evidence="11 12" key="1">
    <citation type="submission" date="2018-06" db="EMBL/GenBank/DDBJ databases">
        <title>Freshwater and sediment microbial communities from various areas in North America, analyzing microbe dynamics in response to fracking.</title>
        <authorList>
            <person name="Lamendella R."/>
        </authorList>
    </citation>
    <scope>NUCLEOTIDE SEQUENCE [LARGE SCALE GENOMIC DNA]</scope>
    <source>
        <strain evidence="11 12">NG-13</strain>
    </source>
</reference>
<dbReference type="InterPro" id="IPR000182">
    <property type="entry name" value="GNAT_dom"/>
</dbReference>
<evidence type="ECO:0000256" key="8">
    <source>
        <dbReference type="ARBA" id="ARBA00048924"/>
    </source>
</evidence>
<comment type="catalytic activity">
    <reaction evidence="8 9">
        <text>L-2,4-diaminobutanoate + acetyl-CoA = (2S)-4-acetamido-2-aminobutanoate + CoA + H(+)</text>
        <dbReference type="Rhea" id="RHEA:16901"/>
        <dbReference type="ChEBI" id="CHEBI:15378"/>
        <dbReference type="ChEBI" id="CHEBI:57287"/>
        <dbReference type="ChEBI" id="CHEBI:57288"/>
        <dbReference type="ChEBI" id="CHEBI:58761"/>
        <dbReference type="ChEBI" id="CHEBI:58929"/>
        <dbReference type="EC" id="2.3.1.178"/>
    </reaction>
</comment>
<protein>
    <recommendedName>
        <fullName evidence="5 9">L-2,4-diaminobutyric acid acetyltransferase</fullName>
        <shortName evidence="9">DABA acetyltransferase</shortName>
        <ecNumber evidence="4 9">2.3.1.178</ecNumber>
    </recommendedName>
</protein>
<dbReference type="SUPFAM" id="SSF55729">
    <property type="entry name" value="Acyl-CoA N-acyltransferases (Nat)"/>
    <property type="match status" value="1"/>
</dbReference>
<comment type="caution">
    <text evidence="11">The sequence shown here is derived from an EMBL/GenBank/DDBJ whole genome shotgun (WGS) entry which is preliminary data.</text>
</comment>
<dbReference type="Gene3D" id="3.40.630.30">
    <property type="match status" value="1"/>
</dbReference>
<evidence type="ECO:0000313" key="12">
    <source>
        <dbReference type="Proteomes" id="UP000248827"/>
    </source>
</evidence>
<dbReference type="EC" id="2.3.1.178" evidence="4 9"/>
<dbReference type="InterPro" id="IPR016181">
    <property type="entry name" value="Acyl_CoA_acyltransferase"/>
</dbReference>
<evidence type="ECO:0000259" key="10">
    <source>
        <dbReference type="PROSITE" id="PS51186"/>
    </source>
</evidence>
<evidence type="ECO:0000256" key="6">
    <source>
        <dbReference type="ARBA" id="ARBA00022679"/>
    </source>
</evidence>
<comment type="pathway">
    <text evidence="2 9">Amine and polyamine biosynthesis; ectoine biosynthesis; L-ectoine from L-aspartate 4-semialdehyde: step 2/3.</text>
</comment>
<feature type="domain" description="N-acetyltransferase" evidence="10">
    <location>
        <begin position="19"/>
        <end position="184"/>
    </location>
</feature>
<keyword evidence="12" id="KW-1185">Reference proteome</keyword>
<dbReference type="EMBL" id="QLLI01000014">
    <property type="protein sequence ID" value="RAI89557.1"/>
    <property type="molecule type" value="Genomic_DNA"/>
</dbReference>
<evidence type="ECO:0000256" key="4">
    <source>
        <dbReference type="ARBA" id="ARBA00012355"/>
    </source>
</evidence>
<dbReference type="Pfam" id="PF00583">
    <property type="entry name" value="Acetyltransf_1"/>
    <property type="match status" value="1"/>
</dbReference>
<keyword evidence="7 9" id="KW-0012">Acyltransferase</keyword>
<comment type="function">
    <text evidence="1 9">Catalyzes the acetylation of L-2,4-diaminobutyrate (DABA) to gamma-N-acetyl-alpha,gamma-diaminobutyric acid (ADABA) with acetyl coenzyme A.</text>
</comment>
<evidence type="ECO:0000256" key="3">
    <source>
        <dbReference type="ARBA" id="ARBA00010712"/>
    </source>
</evidence>
<evidence type="ECO:0000256" key="7">
    <source>
        <dbReference type="ARBA" id="ARBA00023315"/>
    </source>
</evidence>
<dbReference type="CDD" id="cd04301">
    <property type="entry name" value="NAT_SF"/>
    <property type="match status" value="1"/>
</dbReference>
<keyword evidence="6 9" id="KW-0808">Transferase</keyword>
<proteinExistence type="inferred from homology"/>
<evidence type="ECO:0000313" key="11">
    <source>
        <dbReference type="EMBL" id="RAI89557.1"/>
    </source>
</evidence>
<name>A0ABX9BES5_9BACL</name>
<accession>A0ABX9BES5</accession>
<organism evidence="11 12">
    <name type="scientific">Paenibacillus pabuli</name>
    <dbReference type="NCBI Taxonomy" id="1472"/>
    <lineage>
        <taxon>Bacteria</taxon>
        <taxon>Bacillati</taxon>
        <taxon>Bacillota</taxon>
        <taxon>Bacilli</taxon>
        <taxon>Bacillales</taxon>
        <taxon>Paenibacillaceae</taxon>
        <taxon>Paenibacillus</taxon>
    </lineage>
</organism>
<dbReference type="RefSeq" id="WP_111620875.1">
    <property type="nucleotide sequence ID" value="NZ_QLLI01000014.1"/>
</dbReference>
<sequence>MNNKENINSKQINSGNKTMLFRKPSTKDGANIWRLAKESKLLDLNSPYCYIMLCDLFKGTCAVAELDEEIVGFVSAFRIVERPATLFIWQITVAESYRGKGIGLSLLQQICMREENSKIQIVETTISPSNVPSLSLFRKFAENMESRCEELTGYPAHLFPGSGHEDEKLFRIILEAEIYSPPVI</sequence>
<evidence type="ECO:0000256" key="5">
    <source>
        <dbReference type="ARBA" id="ARBA00017935"/>
    </source>
</evidence>
<evidence type="ECO:0000256" key="1">
    <source>
        <dbReference type="ARBA" id="ARBA00003741"/>
    </source>
</evidence>
<dbReference type="NCBIfam" id="TIGR02406">
    <property type="entry name" value="ectoine_EctA"/>
    <property type="match status" value="1"/>
</dbReference>
<evidence type="ECO:0000256" key="9">
    <source>
        <dbReference type="RuleBase" id="RU365045"/>
    </source>
</evidence>
<dbReference type="Proteomes" id="UP000248827">
    <property type="component" value="Unassembled WGS sequence"/>
</dbReference>
<evidence type="ECO:0000256" key="2">
    <source>
        <dbReference type="ARBA" id="ARBA00004978"/>
    </source>
</evidence>
<dbReference type="PROSITE" id="PS51186">
    <property type="entry name" value="GNAT"/>
    <property type="match status" value="1"/>
</dbReference>
<comment type="similarity">
    <text evidence="3 9">Belongs to the acetyltransferase family. EctA subfamily.</text>
</comment>
<gene>
    <name evidence="9" type="primary">ectA</name>
    <name evidence="11" type="ORF">DET54_11425</name>
</gene>
<dbReference type="InterPro" id="IPR012772">
    <property type="entry name" value="Ectoine_EctA"/>
</dbReference>